<protein>
    <submittedName>
        <fullName evidence="3">Membrane protein YdbS, contains bPH2 (Pleckstrin homology) domain</fullName>
    </submittedName>
</protein>
<dbReference type="InterPro" id="IPR005182">
    <property type="entry name" value="YdbS-like_PH"/>
</dbReference>
<proteinExistence type="predicted"/>
<accession>A0A662Z456</accession>
<feature type="transmembrane region" description="Helical" evidence="1">
    <location>
        <begin position="12"/>
        <end position="33"/>
    </location>
</feature>
<name>A0A662Z456_9STAP</name>
<dbReference type="RefSeq" id="WP_180366264.1">
    <property type="nucleotide sequence ID" value="NZ_FOIT01000004.1"/>
</dbReference>
<dbReference type="Proteomes" id="UP000243605">
    <property type="component" value="Unassembled WGS sequence"/>
</dbReference>
<feature type="transmembrane region" description="Helical" evidence="1">
    <location>
        <begin position="39"/>
        <end position="61"/>
    </location>
</feature>
<evidence type="ECO:0000256" key="1">
    <source>
        <dbReference type="SAM" id="Phobius"/>
    </source>
</evidence>
<keyword evidence="1" id="KW-1133">Transmembrane helix</keyword>
<evidence type="ECO:0000313" key="3">
    <source>
        <dbReference type="EMBL" id="SEW08838.1"/>
    </source>
</evidence>
<keyword evidence="4" id="KW-1185">Reference proteome</keyword>
<keyword evidence="1" id="KW-0812">Transmembrane</keyword>
<keyword evidence="1" id="KW-0472">Membrane</keyword>
<dbReference type="PANTHER" id="PTHR34473">
    <property type="entry name" value="UPF0699 TRANSMEMBRANE PROTEIN YDBS"/>
    <property type="match status" value="1"/>
</dbReference>
<sequence>MKRLEPKVANYIRVKFLLGLIIQVPLIIVYVFIHQHYDLDLWLLYVPIGLIVLGYIWSLFIRPGIYMRVTKYDHSKTAFELKYGLIFVRKEMLPLRRIQDVTMQSGVISRRFNLGILRISSASQTIVTSPLDIDELEQLQKDLIEIVKAVDNHA</sequence>
<dbReference type="EMBL" id="FOIT01000004">
    <property type="protein sequence ID" value="SEW08838.1"/>
    <property type="molecule type" value="Genomic_DNA"/>
</dbReference>
<evidence type="ECO:0000313" key="4">
    <source>
        <dbReference type="Proteomes" id="UP000243605"/>
    </source>
</evidence>
<evidence type="ECO:0000259" key="2">
    <source>
        <dbReference type="Pfam" id="PF03703"/>
    </source>
</evidence>
<feature type="domain" description="YdbS-like PH" evidence="2">
    <location>
        <begin position="68"/>
        <end position="141"/>
    </location>
</feature>
<reference evidence="3 4" key="1">
    <citation type="submission" date="2016-10" db="EMBL/GenBank/DDBJ databases">
        <authorList>
            <person name="Varghese N."/>
            <person name="Submissions S."/>
        </authorList>
    </citation>
    <scope>NUCLEOTIDE SEQUENCE [LARGE SCALE GENOMIC DNA]</scope>
    <source>
        <strain evidence="3 4">IBRC-M10081</strain>
    </source>
</reference>
<organism evidence="3 4">
    <name type="scientific">Aliicoccus persicus</name>
    <dbReference type="NCBI Taxonomy" id="930138"/>
    <lineage>
        <taxon>Bacteria</taxon>
        <taxon>Bacillati</taxon>
        <taxon>Bacillota</taxon>
        <taxon>Bacilli</taxon>
        <taxon>Bacillales</taxon>
        <taxon>Staphylococcaceae</taxon>
        <taxon>Aliicoccus</taxon>
    </lineage>
</organism>
<dbReference type="AlphaFoldDB" id="A0A662Z456"/>
<dbReference type="PANTHER" id="PTHR34473:SF2">
    <property type="entry name" value="UPF0699 TRANSMEMBRANE PROTEIN YDBT"/>
    <property type="match status" value="1"/>
</dbReference>
<gene>
    <name evidence="3" type="ORF">SAMN05192557_1579</name>
</gene>
<dbReference type="Pfam" id="PF03703">
    <property type="entry name" value="bPH_2"/>
    <property type="match status" value="1"/>
</dbReference>